<organism evidence="1 2">
    <name type="scientific">Burkholderia territorii</name>
    <dbReference type="NCBI Taxonomy" id="1503055"/>
    <lineage>
        <taxon>Bacteria</taxon>
        <taxon>Pseudomonadati</taxon>
        <taxon>Pseudomonadota</taxon>
        <taxon>Betaproteobacteria</taxon>
        <taxon>Burkholderiales</taxon>
        <taxon>Burkholderiaceae</taxon>
        <taxon>Burkholderia</taxon>
        <taxon>Burkholderia cepacia complex</taxon>
    </lineage>
</organism>
<sequence length="44" mass="4719">RAIAFAARADTQARAAELGARLAREDGVRLAVGAIERWGRNGVR</sequence>
<feature type="non-terminal residue" evidence="1">
    <location>
        <position position="1"/>
    </location>
</feature>
<dbReference type="AlphaFoldDB" id="A0A6L3NCL4"/>
<dbReference type="EMBL" id="VZOL01000352">
    <property type="protein sequence ID" value="KAB0662325.1"/>
    <property type="molecule type" value="Genomic_DNA"/>
</dbReference>
<reference evidence="1 2" key="1">
    <citation type="submission" date="2019-09" db="EMBL/GenBank/DDBJ databases">
        <title>Draft genome sequences of 48 bacterial type strains from the CCUG.</title>
        <authorList>
            <person name="Tunovic T."/>
            <person name="Pineiro-Iglesias B."/>
            <person name="Unosson C."/>
            <person name="Inganas E."/>
            <person name="Ohlen M."/>
            <person name="Cardew S."/>
            <person name="Jensie-Markopoulos S."/>
            <person name="Salva-Serra F."/>
            <person name="Jaen-Luchoro D."/>
            <person name="Karlsson R."/>
            <person name="Svensson-Stadler L."/>
            <person name="Chun J."/>
            <person name="Moore E."/>
        </authorList>
    </citation>
    <scope>NUCLEOTIDE SEQUENCE [LARGE SCALE GENOMIC DNA]</scope>
    <source>
        <strain evidence="1 2">CCUG 65687</strain>
    </source>
</reference>
<keyword evidence="1" id="KW-0808">Transferase</keyword>
<gene>
    <name evidence="1" type="ORF">F7R13_21635</name>
</gene>
<evidence type="ECO:0000313" key="2">
    <source>
        <dbReference type="Proteomes" id="UP000473571"/>
    </source>
</evidence>
<dbReference type="GO" id="GO:0016740">
    <property type="term" value="F:transferase activity"/>
    <property type="evidence" value="ECO:0007669"/>
    <property type="project" value="UniProtKB-KW"/>
</dbReference>
<dbReference type="Proteomes" id="UP000473571">
    <property type="component" value="Unassembled WGS sequence"/>
</dbReference>
<comment type="caution">
    <text evidence="1">The sequence shown here is derived from an EMBL/GenBank/DDBJ whole genome shotgun (WGS) entry which is preliminary data.</text>
</comment>
<protein>
    <submittedName>
        <fullName evidence="1">Glycosyltransferase</fullName>
    </submittedName>
</protein>
<evidence type="ECO:0000313" key="1">
    <source>
        <dbReference type="EMBL" id="KAB0662325.1"/>
    </source>
</evidence>
<accession>A0A6L3NCL4</accession>
<name>A0A6L3NCL4_9BURK</name>
<proteinExistence type="predicted"/>